<keyword evidence="2 7" id="KW-0378">Hydrolase</keyword>
<evidence type="ECO:0000259" key="10">
    <source>
        <dbReference type="PROSITE" id="PS51910"/>
    </source>
</evidence>
<dbReference type="GO" id="GO:0008843">
    <property type="term" value="F:endochitinase activity"/>
    <property type="evidence" value="ECO:0007669"/>
    <property type="project" value="UniProtKB-EC"/>
</dbReference>
<organism evidence="11 12">
    <name type="scientific">Roridomyces roridus</name>
    <dbReference type="NCBI Taxonomy" id="1738132"/>
    <lineage>
        <taxon>Eukaryota</taxon>
        <taxon>Fungi</taxon>
        <taxon>Dikarya</taxon>
        <taxon>Basidiomycota</taxon>
        <taxon>Agaricomycotina</taxon>
        <taxon>Agaricomycetes</taxon>
        <taxon>Agaricomycetidae</taxon>
        <taxon>Agaricales</taxon>
        <taxon>Marasmiineae</taxon>
        <taxon>Mycenaceae</taxon>
        <taxon>Roridomyces</taxon>
    </lineage>
</organism>
<accession>A0AAD7BK24</accession>
<reference evidence="11" key="1">
    <citation type="submission" date="2023-03" db="EMBL/GenBank/DDBJ databases">
        <title>Massive genome expansion in bonnet fungi (Mycena s.s.) driven by repeated elements and novel gene families across ecological guilds.</title>
        <authorList>
            <consortium name="Lawrence Berkeley National Laboratory"/>
            <person name="Harder C.B."/>
            <person name="Miyauchi S."/>
            <person name="Viragh M."/>
            <person name="Kuo A."/>
            <person name="Thoen E."/>
            <person name="Andreopoulos B."/>
            <person name="Lu D."/>
            <person name="Skrede I."/>
            <person name="Drula E."/>
            <person name="Henrissat B."/>
            <person name="Morin E."/>
            <person name="Kohler A."/>
            <person name="Barry K."/>
            <person name="LaButti K."/>
            <person name="Morin E."/>
            <person name="Salamov A."/>
            <person name="Lipzen A."/>
            <person name="Mereny Z."/>
            <person name="Hegedus B."/>
            <person name="Baldrian P."/>
            <person name="Stursova M."/>
            <person name="Weitz H."/>
            <person name="Taylor A."/>
            <person name="Grigoriev I.V."/>
            <person name="Nagy L.G."/>
            <person name="Martin F."/>
            <person name="Kauserud H."/>
        </authorList>
    </citation>
    <scope>NUCLEOTIDE SEQUENCE</scope>
    <source>
        <strain evidence="11">9284</strain>
    </source>
</reference>
<proteinExistence type="inferred from homology"/>
<feature type="chain" id="PRO_5042090946" evidence="9">
    <location>
        <begin position="26"/>
        <end position="323"/>
    </location>
</feature>
<keyword evidence="6" id="KW-0624">Polysaccharide degradation</keyword>
<dbReference type="GO" id="GO:0006032">
    <property type="term" value="P:chitin catabolic process"/>
    <property type="evidence" value="ECO:0007669"/>
    <property type="project" value="UniProtKB-KW"/>
</dbReference>
<keyword evidence="9" id="KW-0732">Signal</keyword>
<evidence type="ECO:0000313" key="12">
    <source>
        <dbReference type="Proteomes" id="UP001221142"/>
    </source>
</evidence>
<comment type="catalytic activity">
    <reaction evidence="1">
        <text>Random endo-hydrolysis of N-acetyl-beta-D-glucosaminide (1-&gt;4)-beta-linkages in chitin and chitodextrins.</text>
        <dbReference type="EC" id="3.2.1.14"/>
    </reaction>
</comment>
<comment type="caution">
    <text evidence="11">The sequence shown here is derived from an EMBL/GenBank/DDBJ whole genome shotgun (WGS) entry which is preliminary data.</text>
</comment>
<dbReference type="GO" id="GO:0000272">
    <property type="term" value="P:polysaccharide catabolic process"/>
    <property type="evidence" value="ECO:0007669"/>
    <property type="project" value="UniProtKB-KW"/>
</dbReference>
<keyword evidence="4" id="KW-0119">Carbohydrate metabolism</keyword>
<evidence type="ECO:0000256" key="8">
    <source>
        <dbReference type="RuleBase" id="RU004453"/>
    </source>
</evidence>
<comment type="similarity">
    <text evidence="8">Belongs to the glycosyl hydrolase 18 family.</text>
</comment>
<dbReference type="InterPro" id="IPR017853">
    <property type="entry name" value="GH"/>
</dbReference>
<evidence type="ECO:0000256" key="3">
    <source>
        <dbReference type="ARBA" id="ARBA00023024"/>
    </source>
</evidence>
<evidence type="ECO:0000256" key="5">
    <source>
        <dbReference type="ARBA" id="ARBA00023295"/>
    </source>
</evidence>
<keyword evidence="5 7" id="KW-0326">Glycosidase</keyword>
<dbReference type="InterPro" id="IPR001223">
    <property type="entry name" value="Glyco_hydro18_cat"/>
</dbReference>
<evidence type="ECO:0000256" key="7">
    <source>
        <dbReference type="RuleBase" id="RU000489"/>
    </source>
</evidence>
<keyword evidence="3" id="KW-0146">Chitin degradation</keyword>
<feature type="domain" description="GH18" evidence="10">
    <location>
        <begin position="43"/>
        <end position="323"/>
    </location>
</feature>
<keyword evidence="12" id="KW-1185">Reference proteome</keyword>
<dbReference type="AlphaFoldDB" id="A0AAD7BK24"/>
<evidence type="ECO:0000256" key="4">
    <source>
        <dbReference type="ARBA" id="ARBA00023277"/>
    </source>
</evidence>
<sequence length="323" mass="34017">MISFRWTTLAAIASMFLHFAPTSSAAVNTTCTISASHNITTSPKFLVYSDADSSGSWPPPVSAISGFNVFAISFLMVSGAEDKAQQWASMSSSQRSTIKAQYAAAGIKLIVSAFGSEDAPTTNGANPITTANTMAQWVKDHDLDGIDVDYEDFNSLDGGSGKAEAWIISFTTQLRTLLPQGQYIITHAPVAPWFSPNIWGGGGYLKVHSVVGNLIDWYNIQFYNQGSKEYVTCSGLLAQSSSTFPQSALFQIAANGVPLSKLVVGKPATSTAASDGFIAPAALAGCLKTAVNGGWTGGVSVWEFPGAASAWISTVRNGSFPLQ</sequence>
<dbReference type="InterPro" id="IPR001579">
    <property type="entry name" value="Glyco_hydro_18_chit_AS"/>
</dbReference>
<evidence type="ECO:0000256" key="9">
    <source>
        <dbReference type="SAM" id="SignalP"/>
    </source>
</evidence>
<evidence type="ECO:0000256" key="1">
    <source>
        <dbReference type="ARBA" id="ARBA00000822"/>
    </source>
</evidence>
<dbReference type="Pfam" id="PF00704">
    <property type="entry name" value="Glyco_hydro_18"/>
    <property type="match status" value="1"/>
</dbReference>
<dbReference type="Proteomes" id="UP001221142">
    <property type="component" value="Unassembled WGS sequence"/>
</dbReference>
<feature type="signal peptide" evidence="9">
    <location>
        <begin position="1"/>
        <end position="25"/>
    </location>
</feature>
<dbReference type="Gene3D" id="3.20.20.80">
    <property type="entry name" value="Glycosidases"/>
    <property type="match status" value="1"/>
</dbReference>
<name>A0AAD7BK24_9AGAR</name>
<gene>
    <name evidence="11" type="ORF">FB45DRAFT_1031129</name>
</gene>
<evidence type="ECO:0000256" key="2">
    <source>
        <dbReference type="ARBA" id="ARBA00022801"/>
    </source>
</evidence>
<dbReference type="PROSITE" id="PS51910">
    <property type="entry name" value="GH18_2"/>
    <property type="match status" value="1"/>
</dbReference>
<evidence type="ECO:0000313" key="11">
    <source>
        <dbReference type="EMBL" id="KAJ7623188.1"/>
    </source>
</evidence>
<dbReference type="PROSITE" id="PS01095">
    <property type="entry name" value="GH18_1"/>
    <property type="match status" value="1"/>
</dbReference>
<dbReference type="EMBL" id="JARKIF010000014">
    <property type="protein sequence ID" value="KAJ7623188.1"/>
    <property type="molecule type" value="Genomic_DNA"/>
</dbReference>
<evidence type="ECO:0000256" key="6">
    <source>
        <dbReference type="ARBA" id="ARBA00023326"/>
    </source>
</evidence>
<dbReference type="SUPFAM" id="SSF51445">
    <property type="entry name" value="(Trans)glycosidases"/>
    <property type="match status" value="1"/>
</dbReference>
<dbReference type="CDD" id="cd00598">
    <property type="entry name" value="GH18_chitinase-like"/>
    <property type="match status" value="1"/>
</dbReference>
<protein>
    <submittedName>
        <fullName evidence="11">Glycoside hydrolase family 18 protein</fullName>
    </submittedName>
</protein>